<comment type="caution">
    <text evidence="5">The sequence shown here is derived from an EMBL/GenBank/DDBJ whole genome shotgun (WGS) entry which is preliminary data.</text>
</comment>
<dbReference type="PROSITE" id="PS50088">
    <property type="entry name" value="ANK_REPEAT"/>
    <property type="match status" value="1"/>
</dbReference>
<evidence type="ECO:0000313" key="5">
    <source>
        <dbReference type="EMBL" id="KAI9161158.1"/>
    </source>
</evidence>
<feature type="repeat" description="ANK" evidence="1">
    <location>
        <begin position="86"/>
        <end position="109"/>
    </location>
</feature>
<reference evidence="5" key="2">
    <citation type="submission" date="2023-02" db="EMBL/GenBank/DDBJ databases">
        <authorList>
            <person name="Swenson N.G."/>
            <person name="Wegrzyn J.L."/>
            <person name="Mcevoy S.L."/>
        </authorList>
    </citation>
    <scope>NUCLEOTIDE SEQUENCE</scope>
    <source>
        <strain evidence="5">91603</strain>
        <tissue evidence="5">Leaf</tissue>
    </source>
</reference>
<feature type="transmembrane region" description="Helical" evidence="3">
    <location>
        <begin position="477"/>
        <end position="502"/>
    </location>
</feature>
<dbReference type="InterPro" id="IPR026961">
    <property type="entry name" value="PGG_dom"/>
</dbReference>
<dbReference type="InterPro" id="IPR002110">
    <property type="entry name" value="Ankyrin_rpt"/>
</dbReference>
<feature type="compositionally biased region" description="Basic and acidic residues" evidence="2">
    <location>
        <begin position="333"/>
        <end position="344"/>
    </location>
</feature>
<dbReference type="SUPFAM" id="SSF48403">
    <property type="entry name" value="Ankyrin repeat"/>
    <property type="match status" value="2"/>
</dbReference>
<dbReference type="GO" id="GO:0016020">
    <property type="term" value="C:membrane"/>
    <property type="evidence" value="ECO:0007669"/>
    <property type="project" value="TreeGrafter"/>
</dbReference>
<protein>
    <recommendedName>
        <fullName evidence="4">PGG domain-containing protein</fullName>
    </recommendedName>
</protein>
<dbReference type="AlphaFoldDB" id="A0AAD5NJJ5"/>
<dbReference type="Gene3D" id="1.25.40.20">
    <property type="entry name" value="Ankyrin repeat-containing domain"/>
    <property type="match status" value="2"/>
</dbReference>
<organism evidence="5 6">
    <name type="scientific">Acer negundo</name>
    <name type="common">Box elder</name>
    <dbReference type="NCBI Taxonomy" id="4023"/>
    <lineage>
        <taxon>Eukaryota</taxon>
        <taxon>Viridiplantae</taxon>
        <taxon>Streptophyta</taxon>
        <taxon>Embryophyta</taxon>
        <taxon>Tracheophyta</taxon>
        <taxon>Spermatophyta</taxon>
        <taxon>Magnoliopsida</taxon>
        <taxon>eudicotyledons</taxon>
        <taxon>Gunneridae</taxon>
        <taxon>Pentapetalae</taxon>
        <taxon>rosids</taxon>
        <taxon>malvids</taxon>
        <taxon>Sapindales</taxon>
        <taxon>Sapindaceae</taxon>
        <taxon>Hippocastanoideae</taxon>
        <taxon>Acereae</taxon>
        <taxon>Acer</taxon>
    </lineage>
</organism>
<dbReference type="Proteomes" id="UP001064489">
    <property type="component" value="Chromosome 2"/>
</dbReference>
<evidence type="ECO:0000313" key="6">
    <source>
        <dbReference type="Proteomes" id="UP001064489"/>
    </source>
</evidence>
<feature type="compositionally biased region" description="Basic and acidic residues" evidence="2">
    <location>
        <begin position="277"/>
        <end position="290"/>
    </location>
</feature>
<dbReference type="PANTHER" id="PTHR24177:SF215">
    <property type="entry name" value="PGG DOMAIN-CONTAINING PROTEIN"/>
    <property type="match status" value="1"/>
</dbReference>
<feature type="compositionally biased region" description="Polar residues" evidence="2">
    <location>
        <begin position="253"/>
        <end position="263"/>
    </location>
</feature>
<keyword evidence="3" id="KW-0812">Transmembrane</keyword>
<feature type="domain" description="PGG" evidence="4">
    <location>
        <begin position="451"/>
        <end position="544"/>
    </location>
</feature>
<feature type="region of interest" description="Disordered" evidence="2">
    <location>
        <begin position="249"/>
        <end position="347"/>
    </location>
</feature>
<evidence type="ECO:0000256" key="3">
    <source>
        <dbReference type="SAM" id="Phobius"/>
    </source>
</evidence>
<reference evidence="5" key="1">
    <citation type="journal article" date="2022" name="Plant J.">
        <title>Strategies of tolerance reflected in two North American maple genomes.</title>
        <authorList>
            <person name="McEvoy S.L."/>
            <person name="Sezen U.U."/>
            <person name="Trouern-Trend A."/>
            <person name="McMahon S.M."/>
            <person name="Schaberg P.G."/>
            <person name="Yang J."/>
            <person name="Wegrzyn J.L."/>
            <person name="Swenson N.G."/>
        </authorList>
    </citation>
    <scope>NUCLEOTIDE SEQUENCE</scope>
    <source>
        <strain evidence="5">91603</strain>
    </source>
</reference>
<keyword evidence="3" id="KW-1133">Transmembrane helix</keyword>
<gene>
    <name evidence="5" type="ORF">LWI28_014979</name>
</gene>
<evidence type="ECO:0000256" key="1">
    <source>
        <dbReference type="PROSITE-ProRule" id="PRU00023"/>
    </source>
</evidence>
<keyword evidence="6" id="KW-1185">Reference proteome</keyword>
<feature type="transmembrane region" description="Helical" evidence="3">
    <location>
        <begin position="558"/>
        <end position="582"/>
    </location>
</feature>
<proteinExistence type="predicted"/>
<name>A0AAD5NJJ5_ACENE</name>
<dbReference type="SMART" id="SM00248">
    <property type="entry name" value="ANK"/>
    <property type="match status" value="6"/>
</dbReference>
<sequence>MEFLKNIKDPYQSVLDEEWADVEKFYIEDGMGLFALSCPISVDKDTAFHLAVYSGREQPLKSLLEFVEKNNAGLFGSEAIFMENIYGNTVLHEAAISGNLDAVQILVSKFPKLVNYTNESGETPLFRAAAFGKTKIVKYLASQQHQVVRTGNGESHLQDIHRQRKDGASILHVAVQGEHFGTALGLLELDKGLANLKYRNGTSLYMLAKIPSVFQRGRKMNIFKKLLYNCLPVSNDHHDEAENIEHMEEAKNEQTNSSGNDSGEISIDLPVDDDHNDEAKNIEHKEEARNEQTNSSGIDNGYLSKDFTATPYEADKHKSSEQSTTGSSITTNEDAKREEEKDHSPLFAAAKTGNTKLVKMILKEHPQALEYKSRKMKQNILHVAVKYRQKEIFKYVKSKRVPMLRLVRQIDEQGYTILHSVADTKHYIEGTGSGPAYQLQEELEWFNLPPVVFAAAFTVPGGTNDINGRPILLHSPLFLFFTITDVVSLSCSLTAVVMFLSIVTSPFELDQFLVSLPRRLTLGFALLFMSVATTMLAFTSTIFLIIHLERRRQWTMTLICSAAFFPVSVLALTHFPLFVSFLKAWKSLFMFVRKALPCSLVLPKNLSIWRKWKLNSS</sequence>
<evidence type="ECO:0000256" key="2">
    <source>
        <dbReference type="SAM" id="MobiDB-lite"/>
    </source>
</evidence>
<dbReference type="Pfam" id="PF12796">
    <property type="entry name" value="Ank_2"/>
    <property type="match status" value="2"/>
</dbReference>
<dbReference type="InterPro" id="IPR036770">
    <property type="entry name" value="Ankyrin_rpt-contain_sf"/>
</dbReference>
<dbReference type="PANTHER" id="PTHR24177">
    <property type="entry name" value="CASKIN"/>
    <property type="match status" value="1"/>
</dbReference>
<dbReference type="PROSITE" id="PS50297">
    <property type="entry name" value="ANK_REP_REGION"/>
    <property type="match status" value="1"/>
</dbReference>
<keyword evidence="3" id="KW-0472">Membrane</keyword>
<dbReference type="Pfam" id="PF13962">
    <property type="entry name" value="PGG"/>
    <property type="match status" value="1"/>
</dbReference>
<feature type="compositionally biased region" description="Polar residues" evidence="2">
    <location>
        <begin position="321"/>
        <end position="332"/>
    </location>
</feature>
<keyword evidence="1" id="KW-0040">ANK repeat</keyword>
<dbReference type="EMBL" id="JAJSOW010000106">
    <property type="protein sequence ID" value="KAI9161158.1"/>
    <property type="molecule type" value="Genomic_DNA"/>
</dbReference>
<evidence type="ECO:0000259" key="4">
    <source>
        <dbReference type="Pfam" id="PF13962"/>
    </source>
</evidence>
<feature type="transmembrane region" description="Helical" evidence="3">
    <location>
        <begin position="522"/>
        <end position="546"/>
    </location>
</feature>
<accession>A0AAD5NJJ5</accession>